<gene>
    <name evidence="2" type="ORF">FK220_007165</name>
</gene>
<dbReference type="EMBL" id="VIKU02000001">
    <property type="protein sequence ID" value="NHF59113.1"/>
    <property type="molecule type" value="Genomic_DNA"/>
</dbReference>
<feature type="transmembrane region" description="Helical" evidence="1">
    <location>
        <begin position="300"/>
        <end position="326"/>
    </location>
</feature>
<evidence type="ECO:0000313" key="2">
    <source>
        <dbReference type="EMBL" id="NHF59113.1"/>
    </source>
</evidence>
<reference evidence="2" key="1">
    <citation type="submission" date="2019-07" db="EMBL/GenBank/DDBJ databases">
        <authorList>
            <person name="De-Chao Zhang Q."/>
        </authorList>
    </citation>
    <scope>NUCLEOTIDE SEQUENCE</scope>
    <source>
        <strain evidence="2">TP-CH-4</strain>
    </source>
</reference>
<keyword evidence="1" id="KW-1133">Transmembrane helix</keyword>
<protein>
    <submittedName>
        <fullName evidence="2">Uncharacterized protein</fullName>
    </submittedName>
</protein>
<organism evidence="2 3">
    <name type="scientific">Pelagihabitans pacificus</name>
    <dbReference type="NCBI Taxonomy" id="2696054"/>
    <lineage>
        <taxon>Bacteria</taxon>
        <taxon>Pseudomonadati</taxon>
        <taxon>Bacteroidota</taxon>
        <taxon>Flavobacteriia</taxon>
        <taxon>Flavobacteriales</taxon>
        <taxon>Flavobacteriaceae</taxon>
        <taxon>Pelagihabitans</taxon>
    </lineage>
</organism>
<feature type="transmembrane region" description="Helical" evidence="1">
    <location>
        <begin position="169"/>
        <end position="190"/>
    </location>
</feature>
<dbReference type="AlphaFoldDB" id="A0A967AU91"/>
<accession>A0A967AU91</accession>
<feature type="transmembrane region" description="Helical" evidence="1">
    <location>
        <begin position="61"/>
        <end position="81"/>
    </location>
</feature>
<sequence>MFKHFTTLQWKSFFRSASLGKSLAIKILMGFFALYMLSTMLMAGIGLFFGLQKAFPGTDPLTMVSNYLIYWVLAELFFRYFMQKLPVMDIKPLLTIPIKKRAITHYVLGRSGVSIYNLFDLVFFTPFTVVLLFQGYPVLHVIGWFVAMIAVVLSINYINFLINKSNTALLALLILLGGSYGLDYFDIYPVHELAGRLFYTLYQQPVFAIIPILLTIALYSINYRFLRNRIFLDASLRQKTKEAVTSDLSWTRKFGDIAPFLQLDLKLIWRNKRTKVQVFVSLAMIFYGLIFYSIEDFGLNSVIMVVVGILMTGIFLMNFGQFIPAWDSAYFSMIMSQNIPLRKYLEAKAGLIALSVVVMFLLSIPYVYFGWQALAINFSTALYNLGINIPVILFFGSMNKKRIDLTKSPVGNIQGTGAAQFLVGIPLFGAPMLIYGILTLLFSFEVAIASLAILGIVGFAYRKPILDTITLSYRKKKYGMIAGFQEKNG</sequence>
<dbReference type="RefSeq" id="WP_152573561.1">
    <property type="nucleotide sequence ID" value="NZ_VIKU02000001.1"/>
</dbReference>
<feature type="transmembrane region" description="Helical" evidence="1">
    <location>
        <begin position="202"/>
        <end position="221"/>
    </location>
</feature>
<keyword evidence="1" id="KW-0812">Transmembrane</keyword>
<reference evidence="2" key="2">
    <citation type="submission" date="2020-03" db="EMBL/GenBank/DDBJ databases">
        <title>Flavobacteriaceae bacterium strain TP-CH-4, a member of the family Flavobacteriaceae isolated from a deep-sea seamount.</title>
        <authorList>
            <person name="Zhang D.-C."/>
        </authorList>
    </citation>
    <scope>NUCLEOTIDE SEQUENCE</scope>
    <source>
        <strain evidence="2">TP-CH-4</strain>
    </source>
</reference>
<feature type="transmembrane region" description="Helical" evidence="1">
    <location>
        <begin position="276"/>
        <end position="294"/>
    </location>
</feature>
<name>A0A967AU91_9FLAO</name>
<keyword evidence="1" id="KW-0472">Membrane</keyword>
<feature type="transmembrane region" description="Helical" evidence="1">
    <location>
        <begin position="417"/>
        <end position="438"/>
    </location>
</feature>
<feature type="transmembrane region" description="Helical" evidence="1">
    <location>
        <begin position="115"/>
        <end position="136"/>
    </location>
</feature>
<feature type="transmembrane region" description="Helical" evidence="1">
    <location>
        <begin position="444"/>
        <end position="461"/>
    </location>
</feature>
<dbReference type="Proteomes" id="UP000707206">
    <property type="component" value="Unassembled WGS sequence"/>
</dbReference>
<keyword evidence="3" id="KW-1185">Reference proteome</keyword>
<comment type="caution">
    <text evidence="2">The sequence shown here is derived from an EMBL/GenBank/DDBJ whole genome shotgun (WGS) entry which is preliminary data.</text>
</comment>
<feature type="transmembrane region" description="Helical" evidence="1">
    <location>
        <begin position="374"/>
        <end position="396"/>
    </location>
</feature>
<feature type="transmembrane region" description="Helical" evidence="1">
    <location>
        <begin position="347"/>
        <end position="368"/>
    </location>
</feature>
<evidence type="ECO:0000256" key="1">
    <source>
        <dbReference type="SAM" id="Phobius"/>
    </source>
</evidence>
<evidence type="ECO:0000313" key="3">
    <source>
        <dbReference type="Proteomes" id="UP000707206"/>
    </source>
</evidence>
<feature type="transmembrane region" description="Helical" evidence="1">
    <location>
        <begin position="23"/>
        <end position="49"/>
    </location>
</feature>
<feature type="transmembrane region" description="Helical" evidence="1">
    <location>
        <begin position="142"/>
        <end position="162"/>
    </location>
</feature>
<dbReference type="InterPro" id="IPR043742">
    <property type="entry name" value="DUF5687"/>
</dbReference>
<dbReference type="Pfam" id="PF18940">
    <property type="entry name" value="DUF5687"/>
    <property type="match status" value="1"/>
</dbReference>
<proteinExistence type="predicted"/>